<dbReference type="PROSITE" id="PS50983">
    <property type="entry name" value="FE_B12_PBP"/>
    <property type="match status" value="1"/>
</dbReference>
<dbReference type="PANTHER" id="PTHR30532">
    <property type="entry name" value="IRON III DICITRATE-BINDING PERIPLASMIC PROTEIN"/>
    <property type="match status" value="1"/>
</dbReference>
<dbReference type="InterPro" id="IPR051313">
    <property type="entry name" value="Bact_iron-sidero_bind"/>
</dbReference>
<accession>A0A2W2C6N8</accession>
<reference evidence="7 8" key="1">
    <citation type="submission" date="2018-01" db="EMBL/GenBank/DDBJ databases">
        <title>Draft genome sequence of Jiangella sp. GTF31.</title>
        <authorList>
            <person name="Sahin N."/>
            <person name="Ay H."/>
            <person name="Saygin H."/>
        </authorList>
    </citation>
    <scope>NUCLEOTIDE SEQUENCE [LARGE SCALE GENOMIC DNA]</scope>
    <source>
        <strain evidence="7 8">GTF31</strain>
    </source>
</reference>
<keyword evidence="3" id="KW-0813">Transport</keyword>
<dbReference type="PROSITE" id="PS51257">
    <property type="entry name" value="PROKAR_LIPOPROTEIN"/>
    <property type="match status" value="1"/>
</dbReference>
<protein>
    <submittedName>
        <fullName evidence="7">Iron ABC transporter substrate-binding protein</fullName>
    </submittedName>
</protein>
<comment type="caution">
    <text evidence="7">The sequence shown here is derived from an EMBL/GenBank/DDBJ whole genome shotgun (WGS) entry which is preliminary data.</text>
</comment>
<dbReference type="PANTHER" id="PTHR30532:SF24">
    <property type="entry name" value="FERRIC ENTEROBACTIN-BINDING PERIPLASMIC PROTEIN FEPB"/>
    <property type="match status" value="1"/>
</dbReference>
<sequence length="357" mass="37826">MRSGTDAGRWRRLLLTMLVAVGLTVTACGADEPDDEPAAGTAAEGAFPVTVEHKFGETEIEAAPVRVVSVGYKEQDWLYEFGVSPVAVRQWYGVYDHEINPWAADLAEGDPPEVLGTELDIERVAELRPDLIVAVYSGITEEEYETLSQIAPTVAGPVGSTDYNEPWRDMTRLIGAALGQADRADEIIAEVEGLFAAAREEHPELVGAEVAAWSAWAADTIGMYSSGDPRSQLLAELGMQTPAAIDELAGSQFWAPVSPELVGDNLDLAGDAVVVIGGTSTEEEAGAANVISGNPTYANSRAGREGRVVFLDTAATDVAFSFASPLSIRFTLDHLVPQLVAALDGDPATEVPASPEE</sequence>
<dbReference type="RefSeq" id="WP_111254716.1">
    <property type="nucleotide sequence ID" value="NZ_POTW01000021.1"/>
</dbReference>
<dbReference type="Proteomes" id="UP000248764">
    <property type="component" value="Unassembled WGS sequence"/>
</dbReference>
<dbReference type="GO" id="GO:1901678">
    <property type="term" value="P:iron coordination entity transport"/>
    <property type="evidence" value="ECO:0007669"/>
    <property type="project" value="UniProtKB-ARBA"/>
</dbReference>
<evidence type="ECO:0000259" key="6">
    <source>
        <dbReference type="PROSITE" id="PS50983"/>
    </source>
</evidence>
<evidence type="ECO:0000256" key="5">
    <source>
        <dbReference type="SAM" id="SignalP"/>
    </source>
</evidence>
<feature type="chain" id="PRO_5038380925" evidence="5">
    <location>
        <begin position="31"/>
        <end position="357"/>
    </location>
</feature>
<name>A0A2W2C6N8_9ACTN</name>
<gene>
    <name evidence="7" type="ORF">C1I92_11065</name>
</gene>
<keyword evidence="8" id="KW-1185">Reference proteome</keyword>
<evidence type="ECO:0000256" key="1">
    <source>
        <dbReference type="ARBA" id="ARBA00004196"/>
    </source>
</evidence>
<keyword evidence="4 5" id="KW-0732">Signal</keyword>
<dbReference type="Gene3D" id="3.40.50.1980">
    <property type="entry name" value="Nitrogenase molybdenum iron protein domain"/>
    <property type="match status" value="2"/>
</dbReference>
<dbReference type="GO" id="GO:0030288">
    <property type="term" value="C:outer membrane-bounded periplasmic space"/>
    <property type="evidence" value="ECO:0007669"/>
    <property type="project" value="TreeGrafter"/>
</dbReference>
<organism evidence="7 8">
    <name type="scientific">Jiangella anatolica</name>
    <dbReference type="NCBI Taxonomy" id="2670374"/>
    <lineage>
        <taxon>Bacteria</taxon>
        <taxon>Bacillati</taxon>
        <taxon>Actinomycetota</taxon>
        <taxon>Actinomycetes</taxon>
        <taxon>Jiangellales</taxon>
        <taxon>Jiangellaceae</taxon>
        <taxon>Jiangella</taxon>
    </lineage>
</organism>
<dbReference type="AlphaFoldDB" id="A0A2W2C6N8"/>
<evidence type="ECO:0000313" key="7">
    <source>
        <dbReference type="EMBL" id="PZF83819.1"/>
    </source>
</evidence>
<proteinExistence type="inferred from homology"/>
<evidence type="ECO:0000256" key="2">
    <source>
        <dbReference type="ARBA" id="ARBA00008814"/>
    </source>
</evidence>
<feature type="domain" description="Fe/B12 periplasmic-binding" evidence="6">
    <location>
        <begin position="66"/>
        <end position="343"/>
    </location>
</feature>
<dbReference type="SUPFAM" id="SSF53807">
    <property type="entry name" value="Helical backbone' metal receptor"/>
    <property type="match status" value="1"/>
</dbReference>
<evidence type="ECO:0000256" key="3">
    <source>
        <dbReference type="ARBA" id="ARBA00022448"/>
    </source>
</evidence>
<evidence type="ECO:0000313" key="8">
    <source>
        <dbReference type="Proteomes" id="UP000248764"/>
    </source>
</evidence>
<comment type="subcellular location">
    <subcellularLocation>
        <location evidence="1">Cell envelope</location>
    </subcellularLocation>
</comment>
<evidence type="ECO:0000256" key="4">
    <source>
        <dbReference type="ARBA" id="ARBA00022729"/>
    </source>
</evidence>
<comment type="similarity">
    <text evidence="2">Belongs to the bacterial solute-binding protein 8 family.</text>
</comment>
<dbReference type="EMBL" id="POTW01000021">
    <property type="protein sequence ID" value="PZF83819.1"/>
    <property type="molecule type" value="Genomic_DNA"/>
</dbReference>
<dbReference type="Pfam" id="PF01497">
    <property type="entry name" value="Peripla_BP_2"/>
    <property type="match status" value="1"/>
</dbReference>
<feature type="signal peptide" evidence="5">
    <location>
        <begin position="1"/>
        <end position="30"/>
    </location>
</feature>
<dbReference type="InterPro" id="IPR002491">
    <property type="entry name" value="ABC_transptr_periplasmic_BD"/>
</dbReference>